<organism evidence="1 2">
    <name type="scientific">Coptotermes formosanus</name>
    <name type="common">Formosan subterranean termite</name>
    <dbReference type="NCBI Taxonomy" id="36987"/>
    <lineage>
        <taxon>Eukaryota</taxon>
        <taxon>Metazoa</taxon>
        <taxon>Ecdysozoa</taxon>
        <taxon>Arthropoda</taxon>
        <taxon>Hexapoda</taxon>
        <taxon>Insecta</taxon>
        <taxon>Pterygota</taxon>
        <taxon>Neoptera</taxon>
        <taxon>Polyneoptera</taxon>
        <taxon>Dictyoptera</taxon>
        <taxon>Blattodea</taxon>
        <taxon>Blattoidea</taxon>
        <taxon>Termitoidae</taxon>
        <taxon>Rhinotermitidae</taxon>
        <taxon>Coptotermes</taxon>
    </lineage>
</organism>
<evidence type="ECO:0000313" key="2">
    <source>
        <dbReference type="Proteomes" id="UP000502823"/>
    </source>
</evidence>
<gene>
    <name evidence="1" type="ORF">Cfor_08696</name>
</gene>
<proteinExistence type="predicted"/>
<keyword evidence="2" id="KW-1185">Reference proteome</keyword>
<dbReference type="AlphaFoldDB" id="A0A6L2PZ57"/>
<accession>A0A6L2PZ57</accession>
<feature type="non-terminal residue" evidence="1">
    <location>
        <position position="1"/>
    </location>
</feature>
<dbReference type="OrthoDB" id="10039395at2759"/>
<dbReference type="EMBL" id="BLKM01009497">
    <property type="protein sequence ID" value="GFG36890.1"/>
    <property type="molecule type" value="Genomic_DNA"/>
</dbReference>
<reference evidence="2" key="1">
    <citation type="submission" date="2020-01" db="EMBL/GenBank/DDBJ databases">
        <title>Draft genome sequence of the Termite Coptotermes fromosanus.</title>
        <authorList>
            <person name="Itakura S."/>
            <person name="Yosikawa Y."/>
            <person name="Umezawa K."/>
        </authorList>
    </citation>
    <scope>NUCLEOTIDE SEQUENCE [LARGE SCALE GENOMIC DNA]</scope>
</reference>
<dbReference type="InterPro" id="IPR013783">
    <property type="entry name" value="Ig-like_fold"/>
</dbReference>
<name>A0A6L2PZ57_COPFO</name>
<feature type="non-terminal residue" evidence="1">
    <location>
        <position position="72"/>
    </location>
</feature>
<dbReference type="SUPFAM" id="SSF48726">
    <property type="entry name" value="Immunoglobulin"/>
    <property type="match status" value="1"/>
</dbReference>
<dbReference type="Gene3D" id="2.60.40.10">
    <property type="entry name" value="Immunoglobulins"/>
    <property type="match status" value="1"/>
</dbReference>
<sequence>GLWVSGLQRFDKQPEYTEVNPGEDALMTCKVFNKRGTCSWQKDNKVGHNAALPQITLHFTKSTRFLNESIKG</sequence>
<protein>
    <recommendedName>
        <fullName evidence="3">Ig-like domain-containing protein</fullName>
    </recommendedName>
</protein>
<comment type="caution">
    <text evidence="1">The sequence shown here is derived from an EMBL/GenBank/DDBJ whole genome shotgun (WGS) entry which is preliminary data.</text>
</comment>
<dbReference type="InParanoid" id="A0A6L2PZ57"/>
<dbReference type="Proteomes" id="UP000502823">
    <property type="component" value="Unassembled WGS sequence"/>
</dbReference>
<evidence type="ECO:0008006" key="3">
    <source>
        <dbReference type="Google" id="ProtNLM"/>
    </source>
</evidence>
<evidence type="ECO:0000313" key="1">
    <source>
        <dbReference type="EMBL" id="GFG36890.1"/>
    </source>
</evidence>
<dbReference type="InterPro" id="IPR036179">
    <property type="entry name" value="Ig-like_dom_sf"/>
</dbReference>